<dbReference type="Gene3D" id="3.40.605.10">
    <property type="entry name" value="Aldehyde Dehydrogenase, Chain A, domain 1"/>
    <property type="match status" value="1"/>
</dbReference>
<sequence length="537" mass="57653">MSSTDMAESLHQGLTTPNGHFYQQPLGLFIDNQFVLASAVAPITAVDPATEEVIASVEAATADDVDRAVKSAKRALKSDSWRLLSGTERGKLLLRLADLMESQKHILASVVSWENGLPFTSALGEDVAGAIDAIRYFGGWADKVGGQSISPTPQKLAYTLRQPIGVVGQIIPWNSPLMMAGWKLGPALACGNTVVLKAAEQTPLCILLLAQLIQEAGFPPGVVNLLNGRGSEAGVALVQHPIVDKIAFTGSAITARSVMSLASKTLKNITLETGGKSPLLIFRDADLNQAAKWAQIGIMAYSGQICTSTSRILVEKDIYPSFLALFKKVINELSIVGDPWNDSSFQGPQASKAQFNRVMSYIEQGKAEGAHLLIGGSPCPIKGKGYYIQPTIFTDVEPSMTIYREEIFGPVVIGKGYYIQPTIFTDVEPSMTIYQEEIFGPVVIVCPFDNEEDAIAQANDTTYGLGASVFTTDLERAHRVAAEIEAGMVWVNSSQDCDFRIPFGGVKQSGIGRELGEAGLEAYTQVKAIHINLGTVL</sequence>
<dbReference type="Pfam" id="PF00171">
    <property type="entry name" value="Aldedh"/>
    <property type="match status" value="2"/>
</dbReference>
<dbReference type="PROSITE" id="PS00687">
    <property type="entry name" value="ALDEHYDE_DEHYDR_GLU"/>
    <property type="match status" value="1"/>
</dbReference>
<gene>
    <name evidence="5" type="ORF">LEL_11010</name>
</gene>
<dbReference type="Gene3D" id="3.40.309.10">
    <property type="entry name" value="Aldehyde Dehydrogenase, Chain A, domain 2"/>
    <property type="match status" value="2"/>
</dbReference>
<dbReference type="Proteomes" id="UP000076881">
    <property type="component" value="Unassembled WGS sequence"/>
</dbReference>
<organism evidence="5 6">
    <name type="scientific">Akanthomyces lecanii RCEF 1005</name>
    <dbReference type="NCBI Taxonomy" id="1081108"/>
    <lineage>
        <taxon>Eukaryota</taxon>
        <taxon>Fungi</taxon>
        <taxon>Dikarya</taxon>
        <taxon>Ascomycota</taxon>
        <taxon>Pezizomycotina</taxon>
        <taxon>Sordariomycetes</taxon>
        <taxon>Hypocreomycetidae</taxon>
        <taxon>Hypocreales</taxon>
        <taxon>Cordycipitaceae</taxon>
        <taxon>Akanthomyces</taxon>
        <taxon>Cordyceps confragosa</taxon>
    </lineage>
</organism>
<name>A0A167MDP6_CORDF</name>
<evidence type="ECO:0000256" key="3">
    <source>
        <dbReference type="RuleBase" id="RU003345"/>
    </source>
</evidence>
<evidence type="ECO:0000313" key="6">
    <source>
        <dbReference type="Proteomes" id="UP000076881"/>
    </source>
</evidence>
<dbReference type="AlphaFoldDB" id="A0A167MDP6"/>
<dbReference type="PANTHER" id="PTHR43720">
    <property type="entry name" value="2-AMINOMUCONIC SEMIALDEHYDE DEHYDROGENASE"/>
    <property type="match status" value="1"/>
</dbReference>
<dbReference type="InterPro" id="IPR016162">
    <property type="entry name" value="Ald_DH_N"/>
</dbReference>
<accession>A0A167MDP6</accession>
<dbReference type="InterPro" id="IPR016161">
    <property type="entry name" value="Ald_DH/histidinol_DH"/>
</dbReference>
<dbReference type="FunFam" id="3.40.605.10:FF:000026">
    <property type="entry name" value="Aldehyde dehydrogenase, putative"/>
    <property type="match status" value="1"/>
</dbReference>
<feature type="active site" evidence="2">
    <location>
        <position position="272"/>
    </location>
</feature>
<comment type="similarity">
    <text evidence="3">Belongs to the aldehyde dehydrogenase family.</text>
</comment>
<dbReference type="EMBL" id="AZHF01000054">
    <property type="protein sequence ID" value="OAA54239.1"/>
    <property type="molecule type" value="Genomic_DNA"/>
</dbReference>
<dbReference type="OrthoDB" id="310895at2759"/>
<dbReference type="PANTHER" id="PTHR43720:SF3">
    <property type="entry name" value="ALDEHYDE DEHYDROGENASE ALDH (AFU_ORTHOLOGUE AFUA_8G02310)-RELATED"/>
    <property type="match status" value="1"/>
</dbReference>
<feature type="domain" description="Aldehyde dehydrogenase" evidence="4">
    <location>
        <begin position="42"/>
        <end position="412"/>
    </location>
</feature>
<dbReference type="InterPro" id="IPR016163">
    <property type="entry name" value="Ald_DH_C"/>
</dbReference>
<dbReference type="STRING" id="1081108.A0A167MDP6"/>
<feature type="domain" description="Aldehyde dehydrogenase" evidence="4">
    <location>
        <begin position="415"/>
        <end position="529"/>
    </location>
</feature>
<dbReference type="GO" id="GO:0046394">
    <property type="term" value="P:carboxylic acid biosynthetic process"/>
    <property type="evidence" value="ECO:0007669"/>
    <property type="project" value="UniProtKB-ARBA"/>
</dbReference>
<evidence type="ECO:0000259" key="4">
    <source>
        <dbReference type="Pfam" id="PF00171"/>
    </source>
</evidence>
<reference evidence="5 6" key="1">
    <citation type="journal article" date="2016" name="Genome Biol. Evol.">
        <title>Divergent and convergent evolution of fungal pathogenicity.</title>
        <authorList>
            <person name="Shang Y."/>
            <person name="Xiao G."/>
            <person name="Zheng P."/>
            <person name="Cen K."/>
            <person name="Zhan S."/>
            <person name="Wang C."/>
        </authorList>
    </citation>
    <scope>NUCLEOTIDE SEQUENCE [LARGE SCALE GENOMIC DNA]</scope>
    <source>
        <strain evidence="5 6">RCEF 1005</strain>
    </source>
</reference>
<evidence type="ECO:0000256" key="2">
    <source>
        <dbReference type="PROSITE-ProRule" id="PRU10007"/>
    </source>
</evidence>
<dbReference type="GO" id="GO:0006598">
    <property type="term" value="P:polyamine catabolic process"/>
    <property type="evidence" value="ECO:0007669"/>
    <property type="project" value="TreeGrafter"/>
</dbReference>
<evidence type="ECO:0000256" key="1">
    <source>
        <dbReference type="ARBA" id="ARBA00023002"/>
    </source>
</evidence>
<dbReference type="FunFam" id="3.40.605.10:FF:000001">
    <property type="entry name" value="Aldehyde dehydrogenase 1"/>
    <property type="match status" value="1"/>
</dbReference>
<dbReference type="InterPro" id="IPR015590">
    <property type="entry name" value="Aldehyde_DH_dom"/>
</dbReference>
<protein>
    <submittedName>
        <fullName evidence="5">Aldehyde dehydrogenase</fullName>
    </submittedName>
</protein>
<dbReference type="InterPro" id="IPR029510">
    <property type="entry name" value="Ald_DH_CS_GLU"/>
</dbReference>
<proteinExistence type="inferred from homology"/>
<comment type="caution">
    <text evidence="5">The sequence shown here is derived from an EMBL/GenBank/DDBJ whole genome shotgun (WGS) entry which is preliminary data.</text>
</comment>
<dbReference type="GO" id="GO:0004029">
    <property type="term" value="F:aldehyde dehydrogenase (NAD+) activity"/>
    <property type="evidence" value="ECO:0007669"/>
    <property type="project" value="TreeGrafter"/>
</dbReference>
<keyword evidence="1 3" id="KW-0560">Oxidoreductase</keyword>
<evidence type="ECO:0000313" key="5">
    <source>
        <dbReference type="EMBL" id="OAA54239.1"/>
    </source>
</evidence>
<keyword evidence="6" id="KW-1185">Reference proteome</keyword>
<dbReference type="SUPFAM" id="SSF53720">
    <property type="entry name" value="ALDH-like"/>
    <property type="match status" value="2"/>
</dbReference>